<dbReference type="SUPFAM" id="SSF54373">
    <property type="entry name" value="FAD-linked reductases, C-terminal domain"/>
    <property type="match status" value="1"/>
</dbReference>
<dbReference type="SUPFAM" id="SSF51905">
    <property type="entry name" value="FAD/NAD(P)-binding domain"/>
    <property type="match status" value="1"/>
</dbReference>
<dbReference type="InterPro" id="IPR000172">
    <property type="entry name" value="GMC_OxRdtase_N"/>
</dbReference>
<dbReference type="Gene3D" id="3.30.560.10">
    <property type="entry name" value="Glucose Oxidase, domain 3"/>
    <property type="match status" value="1"/>
</dbReference>
<dbReference type="PANTHER" id="PTHR11552:SF115">
    <property type="entry name" value="DEHYDROGENASE XPTC-RELATED"/>
    <property type="match status" value="1"/>
</dbReference>
<evidence type="ECO:0000313" key="6">
    <source>
        <dbReference type="EMBL" id="EOO03123.1"/>
    </source>
</evidence>
<reference evidence="7" key="1">
    <citation type="journal article" date="2013" name="Genome Announc.">
        <title>Draft genome sequence of the ascomycete Phaeoacremonium aleophilum strain UCR-PA7, a causal agent of the esca disease complex in grapevines.</title>
        <authorList>
            <person name="Blanco-Ulate B."/>
            <person name="Rolshausen P."/>
            <person name="Cantu D."/>
        </authorList>
    </citation>
    <scope>NUCLEOTIDE SEQUENCE [LARGE SCALE GENOMIC DNA]</scope>
    <source>
        <strain evidence="7">UCR-PA7</strain>
    </source>
</reference>
<dbReference type="Pfam" id="PF00732">
    <property type="entry name" value="GMC_oxred_N"/>
    <property type="match status" value="1"/>
</dbReference>
<sequence length="573" mass="61904">MRSSLMQNLVLVLAAFVLLAPGLHVSPEDLNTQLLSEYDYIVVGAGPAGLVVASRLSEDPKVTVLVLEAGPLDKDESIVTIPDKIGQDLGTIYDANFSTTPQQFLNNRTRQFNQGRAVRGGTILNGMVWTRGPAADYDAWDTLNPGGGWGWHDLLPYFQKSETFTSMESDEFSIRPDDDFHGTMGPVEVGYPRYIYNQSGNFLRGMKEMGVPILTEANNGTGTGAMISPSCTSSTNQSRSDARTAYFDTAIDRNNLHVASEQTFISTSYNHTRRNVTCTREVILAGGAILSPTLLQLSGVGPSSVLEELNVTVQIDLPGVGANFQDHGMVNAIYRCPWTAPLISATGFPSLRHLSVDWANLLAATSADSDGFDTHLPTDTHPSVRSGYVIQRKAQLRLLRDPLQTAAEIMADSKGTLTVAMQRPLSRGTVRPAASGSALDSPQIDPRYCSEPFDCEVLVRALLFTCALVRTDAMKPLGAVPQDPFSCPEGPLSSTNLTAEYESLLDLVRSRLHTEFHPSGTTAMMPLELGGVVDPTLRVYGTENLRVVDAGVMPLIVGAHLQAAVYAVAEKVS</sequence>
<comment type="similarity">
    <text evidence="1">Belongs to the GMC oxidoreductase family.</text>
</comment>
<dbReference type="InterPro" id="IPR012132">
    <property type="entry name" value="GMC_OxRdtase"/>
</dbReference>
<evidence type="ECO:0000259" key="5">
    <source>
        <dbReference type="PROSITE" id="PS00624"/>
    </source>
</evidence>
<dbReference type="KEGG" id="tmn:UCRPA7_1357"/>
<gene>
    <name evidence="6" type="ORF">UCRPA7_1357</name>
</gene>
<name>R8BUT0_PHAM7</name>
<feature type="active site" description="Proton acceptor" evidence="2">
    <location>
        <position position="560"/>
    </location>
</feature>
<dbReference type="AlphaFoldDB" id="R8BUT0"/>
<feature type="domain" description="Glucose-methanol-choline oxidoreductase N-terminal" evidence="5">
    <location>
        <begin position="287"/>
        <end position="301"/>
    </location>
</feature>
<dbReference type="InterPro" id="IPR036188">
    <property type="entry name" value="FAD/NAD-bd_sf"/>
</dbReference>
<dbReference type="Gene3D" id="3.50.50.60">
    <property type="entry name" value="FAD/NAD(P)-binding domain"/>
    <property type="match status" value="1"/>
</dbReference>
<evidence type="ECO:0000256" key="1">
    <source>
        <dbReference type="ARBA" id="ARBA00010790"/>
    </source>
</evidence>
<dbReference type="OrthoDB" id="269227at2759"/>
<protein>
    <submittedName>
        <fullName evidence="6">Putative gmc oxidoreductase protein</fullName>
    </submittedName>
</protein>
<dbReference type="Pfam" id="PF05199">
    <property type="entry name" value="GMC_oxred_C"/>
    <property type="match status" value="1"/>
</dbReference>
<keyword evidence="4" id="KW-0732">Signal</keyword>
<dbReference type="RefSeq" id="XP_007912129.1">
    <property type="nucleotide sequence ID" value="XM_007913938.1"/>
</dbReference>
<dbReference type="GeneID" id="19321496"/>
<dbReference type="InterPro" id="IPR007867">
    <property type="entry name" value="GMC_OxRtase_C"/>
</dbReference>
<organism evidence="6 7">
    <name type="scientific">Phaeoacremonium minimum (strain UCR-PA7)</name>
    <name type="common">Esca disease fungus</name>
    <name type="synonym">Togninia minima</name>
    <dbReference type="NCBI Taxonomy" id="1286976"/>
    <lineage>
        <taxon>Eukaryota</taxon>
        <taxon>Fungi</taxon>
        <taxon>Dikarya</taxon>
        <taxon>Ascomycota</taxon>
        <taxon>Pezizomycotina</taxon>
        <taxon>Sordariomycetes</taxon>
        <taxon>Sordariomycetidae</taxon>
        <taxon>Togniniales</taxon>
        <taxon>Togniniaceae</taxon>
        <taxon>Phaeoacremonium</taxon>
    </lineage>
</organism>
<keyword evidence="3" id="KW-0285">Flavoprotein</keyword>
<dbReference type="GO" id="GO:0016614">
    <property type="term" value="F:oxidoreductase activity, acting on CH-OH group of donors"/>
    <property type="evidence" value="ECO:0007669"/>
    <property type="project" value="InterPro"/>
</dbReference>
<feature type="active site" description="Proton donor" evidence="2">
    <location>
        <position position="517"/>
    </location>
</feature>
<accession>R8BUT0</accession>
<evidence type="ECO:0000313" key="7">
    <source>
        <dbReference type="Proteomes" id="UP000014074"/>
    </source>
</evidence>
<dbReference type="GO" id="GO:0050660">
    <property type="term" value="F:flavin adenine dinucleotide binding"/>
    <property type="evidence" value="ECO:0007669"/>
    <property type="project" value="InterPro"/>
</dbReference>
<evidence type="ECO:0000256" key="4">
    <source>
        <dbReference type="SAM" id="SignalP"/>
    </source>
</evidence>
<dbReference type="GO" id="GO:0044550">
    <property type="term" value="P:secondary metabolite biosynthetic process"/>
    <property type="evidence" value="ECO:0007669"/>
    <property type="project" value="TreeGrafter"/>
</dbReference>
<dbReference type="Proteomes" id="UP000014074">
    <property type="component" value="Unassembled WGS sequence"/>
</dbReference>
<evidence type="ECO:0000256" key="3">
    <source>
        <dbReference type="PIRSR" id="PIRSR000137-2"/>
    </source>
</evidence>
<dbReference type="PIRSF" id="PIRSF000137">
    <property type="entry name" value="Alcohol_oxidase"/>
    <property type="match status" value="1"/>
</dbReference>
<comment type="cofactor">
    <cofactor evidence="3">
        <name>FAD</name>
        <dbReference type="ChEBI" id="CHEBI:57692"/>
    </cofactor>
</comment>
<keyword evidence="7" id="KW-1185">Reference proteome</keyword>
<dbReference type="PANTHER" id="PTHR11552">
    <property type="entry name" value="GLUCOSE-METHANOL-CHOLINE GMC OXIDOREDUCTASE"/>
    <property type="match status" value="1"/>
</dbReference>
<proteinExistence type="inferred from homology"/>
<feature type="binding site" evidence="3">
    <location>
        <begin position="125"/>
        <end position="128"/>
    </location>
    <ligand>
        <name>FAD</name>
        <dbReference type="ChEBI" id="CHEBI:57692"/>
    </ligand>
</feature>
<keyword evidence="3" id="KW-0274">FAD</keyword>
<feature type="chain" id="PRO_5004463049" evidence="4">
    <location>
        <begin position="26"/>
        <end position="573"/>
    </location>
</feature>
<dbReference type="eggNOG" id="KOG1238">
    <property type="taxonomic scope" value="Eukaryota"/>
</dbReference>
<dbReference type="PROSITE" id="PS00624">
    <property type="entry name" value="GMC_OXRED_2"/>
    <property type="match status" value="1"/>
</dbReference>
<dbReference type="HOGENOM" id="CLU_002865_6_0_1"/>
<dbReference type="EMBL" id="KB932857">
    <property type="protein sequence ID" value="EOO03123.1"/>
    <property type="molecule type" value="Genomic_DNA"/>
</dbReference>
<feature type="signal peptide" evidence="4">
    <location>
        <begin position="1"/>
        <end position="25"/>
    </location>
</feature>
<evidence type="ECO:0000256" key="2">
    <source>
        <dbReference type="PIRSR" id="PIRSR000137-1"/>
    </source>
</evidence>